<dbReference type="Proteomes" id="UP000034680">
    <property type="component" value="Unassembled WGS sequence"/>
</dbReference>
<keyword evidence="2" id="KW-1185">Reference proteome</keyword>
<comment type="caution">
    <text evidence="1">The sequence shown here is derived from an EMBL/GenBank/DDBJ whole genome shotgun (WGS) entry which is preliminary data.</text>
</comment>
<dbReference type="AlphaFoldDB" id="A0A0G2FCZ1"/>
<name>A0A0G2FCZ1_9PEZI</name>
<organism evidence="1 2">
    <name type="scientific">Diaporthe ampelina</name>
    <dbReference type="NCBI Taxonomy" id="1214573"/>
    <lineage>
        <taxon>Eukaryota</taxon>
        <taxon>Fungi</taxon>
        <taxon>Dikarya</taxon>
        <taxon>Ascomycota</taxon>
        <taxon>Pezizomycotina</taxon>
        <taxon>Sordariomycetes</taxon>
        <taxon>Sordariomycetidae</taxon>
        <taxon>Diaporthales</taxon>
        <taxon>Diaporthaceae</taxon>
        <taxon>Diaporthe</taxon>
    </lineage>
</organism>
<reference evidence="1 2" key="2">
    <citation type="submission" date="2015-05" db="EMBL/GenBank/DDBJ databases">
        <authorList>
            <person name="Morales-Cruz A."/>
            <person name="Amrine K.C."/>
            <person name="Cantu D."/>
        </authorList>
    </citation>
    <scope>NUCLEOTIDE SEQUENCE [LARGE SCALE GENOMIC DNA]</scope>
    <source>
        <strain evidence="1">DA912</strain>
    </source>
</reference>
<gene>
    <name evidence="1" type="ORF">UCDDA912_g07577</name>
</gene>
<evidence type="ECO:0000313" key="2">
    <source>
        <dbReference type="Proteomes" id="UP000034680"/>
    </source>
</evidence>
<dbReference type="EMBL" id="LCUC01000304">
    <property type="protein sequence ID" value="KKY32472.1"/>
    <property type="molecule type" value="Genomic_DNA"/>
</dbReference>
<reference evidence="1 2" key="1">
    <citation type="submission" date="2015-05" db="EMBL/GenBank/DDBJ databases">
        <title>Distinctive expansion of gene families associated with plant cell wall degradation and secondary metabolism in the genomes of grapevine trunk pathogens.</title>
        <authorList>
            <person name="Lawrence D.P."/>
            <person name="Travadon R."/>
            <person name="Rolshausen P.E."/>
            <person name="Baumgartner K."/>
        </authorList>
    </citation>
    <scope>NUCLEOTIDE SEQUENCE [LARGE SCALE GENOMIC DNA]</scope>
    <source>
        <strain evidence="1">DA912</strain>
    </source>
</reference>
<protein>
    <submittedName>
        <fullName evidence="1">Uncharacterized protein</fullName>
    </submittedName>
</protein>
<evidence type="ECO:0000313" key="1">
    <source>
        <dbReference type="EMBL" id="KKY32472.1"/>
    </source>
</evidence>
<sequence>MMIWSGRLYAGSDQDTNQRISNIANADDPDQTQVADAAIAPQTKIQLPSMGNWDQHWVSQHEFLSAATFGSIQIPKSMTSPAYIWVNFKNDTFCFARNSGKNFLQYLRDRDGIVLLQSADDASF</sequence>
<dbReference type="OrthoDB" id="4775179at2759"/>
<proteinExistence type="predicted"/>
<accession>A0A0G2FCZ1</accession>